<dbReference type="Pfam" id="PF06687">
    <property type="entry name" value="SUR7"/>
    <property type="match status" value="1"/>
</dbReference>
<keyword evidence="1" id="KW-0472">Membrane</keyword>
<dbReference type="Proteomes" id="UP000037035">
    <property type="component" value="Unassembled WGS sequence"/>
</dbReference>
<feature type="transmembrane region" description="Helical" evidence="1">
    <location>
        <begin position="297"/>
        <end position="319"/>
    </location>
</feature>
<dbReference type="InterPro" id="IPR051380">
    <property type="entry name" value="pH-response_reg_palI/RIM9"/>
</dbReference>
<dbReference type="OrthoDB" id="3881at2759"/>
<evidence type="ECO:0000313" key="3">
    <source>
        <dbReference type="Proteomes" id="UP000037035"/>
    </source>
</evidence>
<feature type="transmembrane region" description="Helical" evidence="1">
    <location>
        <begin position="189"/>
        <end position="210"/>
    </location>
</feature>
<dbReference type="EMBL" id="LAVV01008102">
    <property type="protein sequence ID" value="KNZ53772.1"/>
    <property type="molecule type" value="Genomic_DNA"/>
</dbReference>
<sequence length="414" mass="45545">MKKKNCKVHSRALGSCAGKHLHCGMSTNSQRAKPGVRDARKRTSGELPVVNQSDIYTCTQRYNPPVAPLEISILSFLGGKPLPLREPHNHVPVLRVIETHLAKELPAKVQVFPSQRAEQVKGSSPAKQLLELRGKCFKLCRPDVASGVYRRTGVIVISNEESVCDNLIVEFLTPAARGFKPFSVNMETVTVFFGALSFLCLLTSTILMIASNCTVPTSHEIYFLRTTLSAALTREILTLLPPTVAVFDRITVRFGLLGYCINETCTQHELGYKVPAFLTGGPTGFEFLNRQTTTALVINPIFTAFSGLCLAIFLLSILLDKPSLVFLVLIINTIIALVCLIIDLSVFVRVYWLVRHSESGLFGGVSVHYGSALWLMLAAAILTVLSTIFFAFTLRRGDDSRAHKGKRPGRHHGP</sequence>
<dbReference type="GO" id="GO:0032153">
    <property type="term" value="C:cell division site"/>
    <property type="evidence" value="ECO:0007669"/>
    <property type="project" value="TreeGrafter"/>
</dbReference>
<protein>
    <recommendedName>
        <fullName evidence="4">Pali-domain-containing protein</fullName>
    </recommendedName>
</protein>
<evidence type="ECO:0008006" key="4">
    <source>
        <dbReference type="Google" id="ProtNLM"/>
    </source>
</evidence>
<feature type="transmembrane region" description="Helical" evidence="1">
    <location>
        <begin position="372"/>
        <end position="394"/>
    </location>
</feature>
<dbReference type="PANTHER" id="PTHR28013:SF4">
    <property type="entry name" value="MARVEL DOMAIN-CONTAINING PROTEIN"/>
    <property type="match status" value="1"/>
</dbReference>
<comment type="caution">
    <text evidence="2">The sequence shown here is derived from an EMBL/GenBank/DDBJ whole genome shotgun (WGS) entry which is preliminary data.</text>
</comment>
<dbReference type="InterPro" id="IPR009571">
    <property type="entry name" value="SUR7/Rim9-like_fungi"/>
</dbReference>
<reference evidence="2 3" key="1">
    <citation type="submission" date="2015-08" db="EMBL/GenBank/DDBJ databases">
        <title>Next Generation Sequencing and Analysis of the Genome of Puccinia sorghi L Schw, the Causal Agent of Maize Common Rust.</title>
        <authorList>
            <person name="Rochi L."/>
            <person name="Burguener G."/>
            <person name="Darino M."/>
            <person name="Turjanski A."/>
            <person name="Kreff E."/>
            <person name="Dieguez M.J."/>
            <person name="Sacco F."/>
        </authorList>
    </citation>
    <scope>NUCLEOTIDE SEQUENCE [LARGE SCALE GENOMIC DNA]</scope>
    <source>
        <strain evidence="2 3">RO10H11247</strain>
    </source>
</reference>
<evidence type="ECO:0000256" key="1">
    <source>
        <dbReference type="SAM" id="Phobius"/>
    </source>
</evidence>
<dbReference type="VEuPathDB" id="FungiDB:VP01_313g7"/>
<dbReference type="AlphaFoldDB" id="A0A0L6UZT8"/>
<keyword evidence="1" id="KW-0812">Transmembrane</keyword>
<evidence type="ECO:0000313" key="2">
    <source>
        <dbReference type="EMBL" id="KNZ53772.1"/>
    </source>
</evidence>
<dbReference type="GO" id="GO:0005886">
    <property type="term" value="C:plasma membrane"/>
    <property type="evidence" value="ECO:0007669"/>
    <property type="project" value="InterPro"/>
</dbReference>
<gene>
    <name evidence="2" type="ORF">VP01_313g7</name>
</gene>
<keyword evidence="1" id="KW-1133">Transmembrane helix</keyword>
<keyword evidence="3" id="KW-1185">Reference proteome</keyword>
<dbReference type="GO" id="GO:0035838">
    <property type="term" value="C:growing cell tip"/>
    <property type="evidence" value="ECO:0007669"/>
    <property type="project" value="TreeGrafter"/>
</dbReference>
<feature type="transmembrane region" description="Helical" evidence="1">
    <location>
        <begin position="326"/>
        <end position="352"/>
    </location>
</feature>
<name>A0A0L6UZT8_9BASI</name>
<organism evidence="2 3">
    <name type="scientific">Puccinia sorghi</name>
    <dbReference type="NCBI Taxonomy" id="27349"/>
    <lineage>
        <taxon>Eukaryota</taxon>
        <taxon>Fungi</taxon>
        <taxon>Dikarya</taxon>
        <taxon>Basidiomycota</taxon>
        <taxon>Pucciniomycotina</taxon>
        <taxon>Pucciniomycetes</taxon>
        <taxon>Pucciniales</taxon>
        <taxon>Pucciniaceae</taxon>
        <taxon>Puccinia</taxon>
    </lineage>
</organism>
<proteinExistence type="predicted"/>
<dbReference type="PANTHER" id="PTHR28013">
    <property type="entry name" value="PROTEIN DCV1-RELATED"/>
    <property type="match status" value="1"/>
</dbReference>
<dbReference type="STRING" id="27349.A0A0L6UZT8"/>
<accession>A0A0L6UZT8</accession>